<name>A0A9D1AM30_9FIRM</name>
<dbReference type="EMBL" id="DVGZ01000034">
    <property type="protein sequence ID" value="HIR46713.1"/>
    <property type="molecule type" value="Genomic_DNA"/>
</dbReference>
<proteinExistence type="predicted"/>
<feature type="chain" id="PRO_5039248539" description="DUF4358 domain-containing protein" evidence="1">
    <location>
        <begin position="22"/>
        <end position="170"/>
    </location>
</feature>
<dbReference type="Proteomes" id="UP000824242">
    <property type="component" value="Unassembled WGS sequence"/>
</dbReference>
<feature type="signal peptide" evidence="1">
    <location>
        <begin position="1"/>
        <end position="21"/>
    </location>
</feature>
<evidence type="ECO:0000256" key="1">
    <source>
        <dbReference type="SAM" id="SignalP"/>
    </source>
</evidence>
<gene>
    <name evidence="2" type="ORF">IAB89_03495</name>
</gene>
<protein>
    <recommendedName>
        <fullName evidence="4">DUF4358 domain-containing protein</fullName>
    </recommendedName>
</protein>
<reference evidence="2" key="2">
    <citation type="journal article" date="2021" name="PeerJ">
        <title>Extensive microbial diversity within the chicken gut microbiome revealed by metagenomics and culture.</title>
        <authorList>
            <person name="Gilroy R."/>
            <person name="Ravi A."/>
            <person name="Getino M."/>
            <person name="Pursley I."/>
            <person name="Horton D.L."/>
            <person name="Alikhan N.F."/>
            <person name="Baker D."/>
            <person name="Gharbi K."/>
            <person name="Hall N."/>
            <person name="Watson M."/>
            <person name="Adriaenssens E.M."/>
            <person name="Foster-Nyarko E."/>
            <person name="Jarju S."/>
            <person name="Secka A."/>
            <person name="Antonio M."/>
            <person name="Oren A."/>
            <person name="Chaudhuri R.R."/>
            <person name="La Ragione R."/>
            <person name="Hildebrand F."/>
            <person name="Pallen M.J."/>
        </authorList>
    </citation>
    <scope>NUCLEOTIDE SEQUENCE</scope>
    <source>
        <strain evidence="2">ChiSxjej1B13-7958</strain>
    </source>
</reference>
<dbReference type="PROSITE" id="PS51257">
    <property type="entry name" value="PROKAR_LIPOPROTEIN"/>
    <property type="match status" value="1"/>
</dbReference>
<keyword evidence="1" id="KW-0732">Signal</keyword>
<evidence type="ECO:0008006" key="4">
    <source>
        <dbReference type="Google" id="ProtNLM"/>
    </source>
</evidence>
<organism evidence="2 3">
    <name type="scientific">Candidatus Caccousia avicola</name>
    <dbReference type="NCBI Taxonomy" id="2840721"/>
    <lineage>
        <taxon>Bacteria</taxon>
        <taxon>Bacillati</taxon>
        <taxon>Bacillota</taxon>
        <taxon>Clostridia</taxon>
        <taxon>Eubacteriales</taxon>
        <taxon>Oscillospiraceae</taxon>
        <taxon>Oscillospiraceae incertae sedis</taxon>
        <taxon>Candidatus Caccousia</taxon>
    </lineage>
</organism>
<evidence type="ECO:0000313" key="3">
    <source>
        <dbReference type="Proteomes" id="UP000824242"/>
    </source>
</evidence>
<sequence>MKKRWVAALAAAMLCMTMMSACGEGFVDMNASSQTSSEAVSSALTEDEVEDTLGGLEQFMLDRGYIAGTPSEMDGELIGAKELGHRYVSGSITAEFYEYDLDNLNETANTVRDSVQKDGAFQIIGQTVPNVYLSDSGKYLMIYNNTATDEASAAKTQEAIEAFKTFKADA</sequence>
<reference evidence="2" key="1">
    <citation type="submission" date="2020-10" db="EMBL/GenBank/DDBJ databases">
        <authorList>
            <person name="Gilroy R."/>
        </authorList>
    </citation>
    <scope>NUCLEOTIDE SEQUENCE</scope>
    <source>
        <strain evidence="2">ChiSxjej1B13-7958</strain>
    </source>
</reference>
<comment type="caution">
    <text evidence="2">The sequence shown here is derived from an EMBL/GenBank/DDBJ whole genome shotgun (WGS) entry which is preliminary data.</text>
</comment>
<dbReference type="AlphaFoldDB" id="A0A9D1AM30"/>
<accession>A0A9D1AM30</accession>
<evidence type="ECO:0000313" key="2">
    <source>
        <dbReference type="EMBL" id="HIR46713.1"/>
    </source>
</evidence>